<dbReference type="EMBL" id="JRAA01000003">
    <property type="protein sequence ID" value="KHF24153.1"/>
    <property type="molecule type" value="Genomic_DNA"/>
</dbReference>
<name>A0A0B0H1Q9_SOVGS</name>
<evidence type="ECO:0000313" key="1">
    <source>
        <dbReference type="EMBL" id="KHF24153.1"/>
    </source>
</evidence>
<comment type="caution">
    <text evidence="1">The sequence shown here is derived from an EMBL/GenBank/DDBJ whole genome shotgun (WGS) entry which is preliminary data.</text>
</comment>
<dbReference type="EMBL" id="MPNX01000001">
    <property type="protein sequence ID" value="OOY36102.1"/>
    <property type="molecule type" value="Genomic_DNA"/>
</dbReference>
<dbReference type="GeneID" id="86990534"/>
<dbReference type="Gene3D" id="3.40.50.2300">
    <property type="match status" value="1"/>
</dbReference>
<reference evidence="2 4" key="2">
    <citation type="submission" date="2016-11" db="EMBL/GenBank/DDBJ databases">
        <title>Mixed transmission modes and dynamic genome evolution in an obligate animal-bacterial symbiosis.</title>
        <authorList>
            <person name="Russell S.L."/>
            <person name="Corbett-Detig R.B."/>
            <person name="Cavanaugh C.M."/>
        </authorList>
    </citation>
    <scope>NUCLEOTIDE SEQUENCE [LARGE SCALE GENOMIC DNA]</scope>
    <source>
        <strain evidence="2">MA-KB16</strain>
    </source>
</reference>
<keyword evidence="3" id="KW-1185">Reference proteome</keyword>
<protein>
    <recommendedName>
        <fullName evidence="5">Response regulatory domain-containing protein</fullName>
    </recommendedName>
</protein>
<evidence type="ECO:0008006" key="5">
    <source>
        <dbReference type="Google" id="ProtNLM"/>
    </source>
</evidence>
<evidence type="ECO:0000313" key="3">
    <source>
        <dbReference type="Proteomes" id="UP000030856"/>
    </source>
</evidence>
<dbReference type="Proteomes" id="UP000190962">
    <property type="component" value="Unassembled WGS sequence"/>
</dbReference>
<dbReference type="PATRIC" id="fig|2340.3.peg.2230"/>
<proteinExistence type="predicted"/>
<gene>
    <name evidence="2" type="ORF">BOV88_00415</name>
    <name evidence="1" type="ORF">JV46_23940</name>
</gene>
<dbReference type="RefSeq" id="WP_052132288.1">
    <property type="nucleotide sequence ID" value="NZ_JRAA01000003.1"/>
</dbReference>
<evidence type="ECO:0000313" key="2">
    <source>
        <dbReference type="EMBL" id="OOY36102.1"/>
    </source>
</evidence>
<organism evidence="1 3">
    <name type="scientific">Solemya velum gill symbiont</name>
    <dbReference type="NCBI Taxonomy" id="2340"/>
    <lineage>
        <taxon>Bacteria</taxon>
        <taxon>Pseudomonadati</taxon>
        <taxon>Pseudomonadota</taxon>
        <taxon>Gammaproteobacteria</taxon>
        <taxon>sulfur-oxidizing symbionts</taxon>
    </lineage>
</organism>
<evidence type="ECO:0000313" key="4">
    <source>
        <dbReference type="Proteomes" id="UP000190962"/>
    </source>
</evidence>
<sequence>MPCQLLSVIESPRHPNFTAMYQRLGIEQEIATSIRKALKLVKKAPPDILVAEFIYGYGNNYAGVNISNLDVLLIALQRHQKETRVILFADKSEIDQAPRLKEIHPLYTVLKLPINPTEFEKTLEEIISCQK</sequence>
<reference evidence="1 3" key="1">
    <citation type="journal article" date="2014" name="BMC Genomics">
        <title>The genome of the intracellular bacterium of the coastal bivalve, Solemya velum: a blueprint for thriving in and out of symbiosis.</title>
        <authorList>
            <person name="Dmytrenko O."/>
            <person name="Russell S.L."/>
            <person name="Loo W.T."/>
            <person name="Fontanez K.M."/>
            <person name="Liao L."/>
            <person name="Roeselers G."/>
            <person name="Sharma R."/>
            <person name="Stewart F.J."/>
            <person name="Newton I.L."/>
            <person name="Woyke T."/>
            <person name="Wu D."/>
            <person name="Lang J.M."/>
            <person name="Eisen J.A."/>
            <person name="Cavanaugh C.M."/>
        </authorList>
    </citation>
    <scope>NUCLEOTIDE SEQUENCE [LARGE SCALE GENOMIC DNA]</scope>
    <source>
        <strain evidence="1 3">WH</strain>
    </source>
</reference>
<dbReference type="STRING" id="2340.JV46_23940"/>
<dbReference type="AlphaFoldDB" id="A0A0B0H1Q9"/>
<dbReference type="Proteomes" id="UP000030856">
    <property type="component" value="Unassembled WGS sequence"/>
</dbReference>
<dbReference type="eggNOG" id="ENOG5032WDV">
    <property type="taxonomic scope" value="Bacteria"/>
</dbReference>
<accession>A0A0B0H1Q9</accession>